<dbReference type="Gene3D" id="3.40.630.10">
    <property type="entry name" value="Zn peptidases"/>
    <property type="match status" value="1"/>
</dbReference>
<dbReference type="PROSITE" id="PS00759">
    <property type="entry name" value="ARGE_DAPE_CPG2_2"/>
    <property type="match status" value="1"/>
</dbReference>
<evidence type="ECO:0000256" key="9">
    <source>
        <dbReference type="ARBA" id="ARBA00023285"/>
    </source>
</evidence>
<dbReference type="Pfam" id="PF01546">
    <property type="entry name" value="Peptidase_M20"/>
    <property type="match status" value="1"/>
</dbReference>
<keyword evidence="9" id="KW-0170">Cobalt</keyword>
<evidence type="ECO:0000256" key="2">
    <source>
        <dbReference type="ARBA" id="ARBA00005691"/>
    </source>
</evidence>
<keyword evidence="3" id="KW-0963">Cytoplasm</keyword>
<evidence type="ECO:0000256" key="6">
    <source>
        <dbReference type="ARBA" id="ARBA00022723"/>
    </source>
</evidence>
<dbReference type="InterPro" id="IPR001261">
    <property type="entry name" value="ArgE/DapE_CS"/>
</dbReference>
<sequence>MSVQEILADLVAIPSLPGTPNTVITECLRSHLQYAGVEVTVLPGPEGDRANLFVTIGPRDRPGYILSGHSDVVSVDNQVWTTDPFRLAVDDGRLTGRGTTDMKGFLACMLAMVPEFAAMPLRRPVHLAFSYDEEIGCRGVGNMISRLPELCAPPAGAIIGEPSGMRPVLSHKGKQSLELSFTGKAGHSSNPSLGENAIYAAADMLMHIRSMAESMERNGPFDARFVPAHSTCQAGVVRGGAAVNIIPDSAEIQYEARAIPGIDPRSLSLSIIERIEVLNAEAQAAGRALSATWRETSSYPALPPCADRGFVELMENLSSKPSVQAVSYGTEAGLYHQAGIASIICGPGDIARAHGPDEFILLSELEDCLVMLRGLGAELCRDA</sequence>
<evidence type="ECO:0000256" key="5">
    <source>
        <dbReference type="ARBA" id="ARBA00022605"/>
    </source>
</evidence>
<dbReference type="GO" id="GO:0006526">
    <property type="term" value="P:L-arginine biosynthetic process"/>
    <property type="evidence" value="ECO:0007669"/>
    <property type="project" value="UniProtKB-KW"/>
</dbReference>
<dbReference type="PANTHER" id="PTHR43808">
    <property type="entry name" value="ACETYLORNITHINE DEACETYLASE"/>
    <property type="match status" value="1"/>
</dbReference>
<evidence type="ECO:0000313" key="11">
    <source>
        <dbReference type="EMBL" id="MQY47026.1"/>
    </source>
</evidence>
<evidence type="ECO:0000259" key="10">
    <source>
        <dbReference type="Pfam" id="PF07687"/>
    </source>
</evidence>
<dbReference type="NCBIfam" id="TIGR01892">
    <property type="entry name" value="AcOrn-deacetyl"/>
    <property type="match status" value="1"/>
</dbReference>
<evidence type="ECO:0000256" key="7">
    <source>
        <dbReference type="ARBA" id="ARBA00022801"/>
    </source>
</evidence>
<dbReference type="Pfam" id="PF07687">
    <property type="entry name" value="M20_dimer"/>
    <property type="match status" value="1"/>
</dbReference>
<evidence type="ECO:0000256" key="1">
    <source>
        <dbReference type="ARBA" id="ARBA00001947"/>
    </source>
</evidence>
<comment type="caution">
    <text evidence="11">The sequence shown here is derived from an EMBL/GenBank/DDBJ whole genome shotgun (WGS) entry which is preliminary data.</text>
</comment>
<gene>
    <name evidence="11" type="primary">argE</name>
    <name evidence="11" type="ORF">GAO09_13390</name>
</gene>
<dbReference type="SUPFAM" id="SSF55031">
    <property type="entry name" value="Bacterial exopeptidase dimerisation domain"/>
    <property type="match status" value="1"/>
</dbReference>
<evidence type="ECO:0000256" key="8">
    <source>
        <dbReference type="ARBA" id="ARBA00022833"/>
    </source>
</evidence>
<accession>A0A6A8ACS4</accession>
<dbReference type="SUPFAM" id="SSF53187">
    <property type="entry name" value="Zn-dependent exopeptidases"/>
    <property type="match status" value="1"/>
</dbReference>
<dbReference type="EMBL" id="WIXI01000043">
    <property type="protein sequence ID" value="MQY47026.1"/>
    <property type="molecule type" value="Genomic_DNA"/>
</dbReference>
<dbReference type="InterPro" id="IPR002933">
    <property type="entry name" value="Peptidase_M20"/>
</dbReference>
<dbReference type="InterPro" id="IPR010169">
    <property type="entry name" value="AcOrn-deacetyl"/>
</dbReference>
<dbReference type="NCBIfam" id="NF005710">
    <property type="entry name" value="PRK07522.1"/>
    <property type="match status" value="1"/>
</dbReference>
<organism evidence="11 12">
    <name type="scientific">Endobacterium cereale</name>
    <dbReference type="NCBI Taxonomy" id="2663029"/>
    <lineage>
        <taxon>Bacteria</taxon>
        <taxon>Pseudomonadati</taxon>
        <taxon>Pseudomonadota</taxon>
        <taxon>Alphaproteobacteria</taxon>
        <taxon>Hyphomicrobiales</taxon>
        <taxon>Rhizobiaceae</taxon>
        <taxon>Endobacterium</taxon>
    </lineage>
</organism>
<comment type="cofactor">
    <cofactor evidence="1">
        <name>Zn(2+)</name>
        <dbReference type="ChEBI" id="CHEBI:29105"/>
    </cofactor>
</comment>
<keyword evidence="12" id="KW-1185">Reference proteome</keyword>
<feature type="domain" description="Peptidase M20 dimerisation" evidence="10">
    <location>
        <begin position="170"/>
        <end position="279"/>
    </location>
</feature>
<dbReference type="Proteomes" id="UP000435138">
    <property type="component" value="Unassembled WGS sequence"/>
</dbReference>
<dbReference type="AlphaFoldDB" id="A0A6A8ACS4"/>
<protein>
    <submittedName>
        <fullName evidence="11">Acetylornithine deacetylase</fullName>
        <ecNumber evidence="11">3.5.1.16</ecNumber>
    </submittedName>
</protein>
<keyword evidence="4" id="KW-0055">Arginine biosynthesis</keyword>
<proteinExistence type="inferred from homology"/>
<dbReference type="GO" id="GO:0008777">
    <property type="term" value="F:acetylornithine deacetylase activity"/>
    <property type="evidence" value="ECO:0007669"/>
    <property type="project" value="UniProtKB-EC"/>
</dbReference>
<dbReference type="InterPro" id="IPR050072">
    <property type="entry name" value="Peptidase_M20A"/>
</dbReference>
<evidence type="ECO:0000313" key="12">
    <source>
        <dbReference type="Proteomes" id="UP000435138"/>
    </source>
</evidence>
<keyword evidence="5" id="KW-0028">Amino-acid biosynthesis</keyword>
<keyword evidence="7 11" id="KW-0378">Hydrolase</keyword>
<dbReference type="GO" id="GO:0046872">
    <property type="term" value="F:metal ion binding"/>
    <property type="evidence" value="ECO:0007669"/>
    <property type="project" value="UniProtKB-KW"/>
</dbReference>
<dbReference type="InterPro" id="IPR036264">
    <property type="entry name" value="Bact_exopeptidase_dim_dom"/>
</dbReference>
<dbReference type="EC" id="3.5.1.16" evidence="11"/>
<dbReference type="PANTHER" id="PTHR43808:SF31">
    <property type="entry name" value="N-ACETYL-L-CITRULLINE DEACETYLASE"/>
    <property type="match status" value="1"/>
</dbReference>
<evidence type="ECO:0000256" key="4">
    <source>
        <dbReference type="ARBA" id="ARBA00022571"/>
    </source>
</evidence>
<dbReference type="CDD" id="cd03894">
    <property type="entry name" value="M20_ArgE"/>
    <property type="match status" value="1"/>
</dbReference>
<dbReference type="Gene3D" id="3.30.70.360">
    <property type="match status" value="1"/>
</dbReference>
<name>A0A6A8ACS4_9HYPH</name>
<dbReference type="RefSeq" id="WP_153354503.1">
    <property type="nucleotide sequence ID" value="NZ_WIXI01000043.1"/>
</dbReference>
<evidence type="ECO:0000256" key="3">
    <source>
        <dbReference type="ARBA" id="ARBA00022490"/>
    </source>
</evidence>
<comment type="similarity">
    <text evidence="2">Belongs to the peptidase M20A family. ArgE subfamily.</text>
</comment>
<keyword evidence="6" id="KW-0479">Metal-binding</keyword>
<keyword evidence="8" id="KW-0862">Zinc</keyword>
<reference evidence="11 12" key="1">
    <citation type="submission" date="2019-11" db="EMBL/GenBank/DDBJ databases">
        <title>Genome analysis of Rhizobacterium cereale a novel genus and species isolated from maize roots in North Spain.</title>
        <authorList>
            <person name="Menendez E."/>
            <person name="Flores-Felix J.D."/>
            <person name="Ramirez-Bahena M.-H."/>
            <person name="Igual J.M."/>
            <person name="Garcia-Fraile P."/>
            <person name="Peix A."/>
            <person name="Velazquez E."/>
        </authorList>
    </citation>
    <scope>NUCLEOTIDE SEQUENCE [LARGE SCALE GENOMIC DNA]</scope>
    <source>
        <strain evidence="11 12">RZME27</strain>
    </source>
</reference>
<dbReference type="InterPro" id="IPR011650">
    <property type="entry name" value="Peptidase_M20_dimer"/>
</dbReference>